<keyword evidence="3" id="KW-1185">Reference proteome</keyword>
<feature type="compositionally biased region" description="Basic residues" evidence="1">
    <location>
        <begin position="9"/>
        <end position="22"/>
    </location>
</feature>
<organism evidence="2 3">
    <name type="scientific">Colletotrichum sublineola</name>
    <name type="common">Sorghum anthracnose fungus</name>
    <dbReference type="NCBI Taxonomy" id="1173701"/>
    <lineage>
        <taxon>Eukaryota</taxon>
        <taxon>Fungi</taxon>
        <taxon>Dikarya</taxon>
        <taxon>Ascomycota</taxon>
        <taxon>Pezizomycotina</taxon>
        <taxon>Sordariomycetes</taxon>
        <taxon>Hypocreomycetidae</taxon>
        <taxon>Glomerellales</taxon>
        <taxon>Glomerellaceae</taxon>
        <taxon>Colletotrichum</taxon>
        <taxon>Colletotrichum graminicola species complex</taxon>
    </lineage>
</organism>
<evidence type="ECO:0000313" key="2">
    <source>
        <dbReference type="EMBL" id="KDN66666.1"/>
    </source>
</evidence>
<gene>
    <name evidence="2" type="ORF">CSUB01_07508</name>
</gene>
<protein>
    <submittedName>
        <fullName evidence="2">Uncharacterized protein</fullName>
    </submittedName>
</protein>
<dbReference type="EMBL" id="JMSE01000910">
    <property type="protein sequence ID" value="KDN66666.1"/>
    <property type="molecule type" value="Genomic_DNA"/>
</dbReference>
<name>A0A066XLT3_COLSU</name>
<reference evidence="3" key="1">
    <citation type="journal article" date="2014" name="Genome Announc.">
        <title>Draft genome sequence of Colletotrichum sublineola, a destructive pathogen of cultivated sorghum.</title>
        <authorList>
            <person name="Baroncelli R."/>
            <person name="Sanz-Martin J.M."/>
            <person name="Rech G.E."/>
            <person name="Sukno S.A."/>
            <person name="Thon M.R."/>
        </authorList>
    </citation>
    <scope>NUCLEOTIDE SEQUENCE [LARGE SCALE GENOMIC DNA]</scope>
    <source>
        <strain evidence="3">TX430BB</strain>
    </source>
</reference>
<dbReference type="STRING" id="1173701.A0A066XLT3"/>
<comment type="caution">
    <text evidence="2">The sequence shown here is derived from an EMBL/GenBank/DDBJ whole genome shotgun (WGS) entry which is preliminary data.</text>
</comment>
<proteinExistence type="predicted"/>
<sequence>MSSPLRVPAARRARRPRRRRVRGPLSSGTIGYFGARSALAHAIPVARSVHIVQGLYQPFLFQRYQWTPILIQAGTRNSVMAPKRAVNTGTGGGRDRTFALALFDELASLERWGKGHKTYLRLFHEVLVLELEQQVLEYVNQSPRSSRGTPITGPRT</sequence>
<dbReference type="Proteomes" id="UP000027238">
    <property type="component" value="Unassembled WGS sequence"/>
</dbReference>
<dbReference type="AlphaFoldDB" id="A0A066XLT3"/>
<accession>A0A066XLT3</accession>
<evidence type="ECO:0000256" key="1">
    <source>
        <dbReference type="SAM" id="MobiDB-lite"/>
    </source>
</evidence>
<evidence type="ECO:0000313" key="3">
    <source>
        <dbReference type="Proteomes" id="UP000027238"/>
    </source>
</evidence>
<dbReference type="HOGENOM" id="CLU_1686456_0_0_1"/>
<feature type="region of interest" description="Disordered" evidence="1">
    <location>
        <begin position="1"/>
        <end position="23"/>
    </location>
</feature>